<dbReference type="OrthoDB" id="425950at2759"/>
<keyword evidence="3" id="KW-0560">Oxidoreductase</keyword>
<evidence type="ECO:0000256" key="4">
    <source>
        <dbReference type="SAM" id="MobiDB-lite"/>
    </source>
</evidence>
<keyword evidence="3" id="KW-0804">Transcription</keyword>
<reference evidence="7" key="2">
    <citation type="submission" date="2025-08" db="UniProtKB">
        <authorList>
            <consortium name="RefSeq"/>
        </authorList>
    </citation>
    <scope>IDENTIFICATION</scope>
    <source>
        <tissue evidence="7">Leaf</tissue>
    </source>
</reference>
<comment type="cofactor">
    <cofactor evidence="3">
        <name>Fe(2+)</name>
        <dbReference type="ChEBI" id="CHEBI:29033"/>
    </cofactor>
    <text evidence="3">Binds 1 Fe(2+) ion per subunit.</text>
</comment>
<dbReference type="GO" id="GO:0051864">
    <property type="term" value="F:histone H3K36 demethylase activity"/>
    <property type="evidence" value="ECO:0007669"/>
    <property type="project" value="TreeGrafter"/>
</dbReference>
<evidence type="ECO:0000313" key="6">
    <source>
        <dbReference type="Proteomes" id="UP000515151"/>
    </source>
</evidence>
<dbReference type="InterPro" id="IPR039994">
    <property type="entry name" value="NO66-like"/>
</dbReference>
<comment type="similarity">
    <text evidence="3">Belongs to the ROX family.</text>
</comment>
<dbReference type="EC" id="1.14.11.-" evidence="3"/>
<dbReference type="PANTHER" id="PTHR13096">
    <property type="entry name" value="MINA53 MYC INDUCED NUCLEAR ANTIGEN"/>
    <property type="match status" value="1"/>
</dbReference>
<dbReference type="SUPFAM" id="SSF48371">
    <property type="entry name" value="ARM repeat"/>
    <property type="match status" value="1"/>
</dbReference>
<dbReference type="PROSITE" id="PS51184">
    <property type="entry name" value="JMJC"/>
    <property type="match status" value="1"/>
</dbReference>
<dbReference type="InterPro" id="IPR003347">
    <property type="entry name" value="JmjC_dom"/>
</dbReference>
<dbReference type="Pfam" id="PF08007">
    <property type="entry name" value="JmjC_2"/>
    <property type="match status" value="1"/>
</dbReference>
<organism evidence="6 7">
    <name type="scientific">Punica granatum</name>
    <name type="common">Pomegranate</name>
    <dbReference type="NCBI Taxonomy" id="22663"/>
    <lineage>
        <taxon>Eukaryota</taxon>
        <taxon>Viridiplantae</taxon>
        <taxon>Streptophyta</taxon>
        <taxon>Embryophyta</taxon>
        <taxon>Tracheophyta</taxon>
        <taxon>Spermatophyta</taxon>
        <taxon>Magnoliopsida</taxon>
        <taxon>eudicotyledons</taxon>
        <taxon>Gunneridae</taxon>
        <taxon>Pentapetalae</taxon>
        <taxon>rosids</taxon>
        <taxon>malvids</taxon>
        <taxon>Myrtales</taxon>
        <taxon>Lythraceae</taxon>
        <taxon>Punica</taxon>
    </lineage>
</organism>
<evidence type="ECO:0000256" key="3">
    <source>
        <dbReference type="RuleBase" id="RU366061"/>
    </source>
</evidence>
<keyword evidence="1 3" id="KW-0479">Metal-binding</keyword>
<dbReference type="GO" id="GO:0005506">
    <property type="term" value="F:iron ion binding"/>
    <property type="evidence" value="ECO:0007669"/>
    <property type="project" value="UniProtKB-UniRule"/>
</dbReference>
<gene>
    <name evidence="7" type="primary">LOC116187633</name>
</gene>
<keyword evidence="3" id="KW-0223">Dioxygenase</keyword>
<dbReference type="GO" id="GO:0032453">
    <property type="term" value="F:histone H3K4 demethylase activity"/>
    <property type="evidence" value="ECO:0007669"/>
    <property type="project" value="TreeGrafter"/>
</dbReference>
<dbReference type="InterPro" id="IPR016024">
    <property type="entry name" value="ARM-type_fold"/>
</dbReference>
<feature type="compositionally biased region" description="Basic residues" evidence="4">
    <location>
        <begin position="7"/>
        <end position="22"/>
    </location>
</feature>
<evidence type="ECO:0000313" key="7">
    <source>
        <dbReference type="RefSeq" id="XP_031372343.1"/>
    </source>
</evidence>
<evidence type="ECO:0000256" key="2">
    <source>
        <dbReference type="ARBA" id="ARBA00023004"/>
    </source>
</evidence>
<protein>
    <recommendedName>
        <fullName evidence="3">Bifunctional lysine-specific demethylase and histidyl-hydroxylase</fullName>
        <ecNumber evidence="3">1.14.11.-</ecNumber>
    </recommendedName>
</protein>
<dbReference type="Proteomes" id="UP000515151">
    <property type="component" value="Chromosome 8"/>
</dbReference>
<accession>A0A6P8BS81</accession>
<dbReference type="PANTHER" id="PTHR13096:SF9">
    <property type="entry name" value="BIFUNCTIONAL LYSINE-SPECIFIC DEMETHYLASE AND HISTIDYL-HYDROXYLASE"/>
    <property type="match status" value="1"/>
</dbReference>
<dbReference type="RefSeq" id="XP_031372343.1">
    <property type="nucleotide sequence ID" value="XM_031516483.1"/>
</dbReference>
<comment type="function">
    <text evidence="3">Oxygenase that can act as both a histone lysine demethylase and a ribosomal histidine hydroxylase.</text>
</comment>
<proteinExistence type="inferred from homology"/>
<keyword evidence="6" id="KW-1185">Reference proteome</keyword>
<evidence type="ECO:0000259" key="5">
    <source>
        <dbReference type="PROSITE" id="PS51184"/>
    </source>
</evidence>
<keyword evidence="3" id="KW-0539">Nucleus</keyword>
<dbReference type="SUPFAM" id="SSF51197">
    <property type="entry name" value="Clavaminate synthase-like"/>
    <property type="match status" value="1"/>
</dbReference>
<reference evidence="6" key="1">
    <citation type="journal article" date="2020" name="Plant Biotechnol. J.">
        <title>The pomegranate (Punica granatum L.) draft genome dissects genetic divergence between soft- and hard-seeded cultivars.</title>
        <authorList>
            <person name="Luo X."/>
            <person name="Li H."/>
            <person name="Wu Z."/>
            <person name="Yao W."/>
            <person name="Zhao P."/>
            <person name="Cao D."/>
            <person name="Yu H."/>
            <person name="Li K."/>
            <person name="Poudel K."/>
            <person name="Zhao D."/>
            <person name="Zhang F."/>
            <person name="Xia X."/>
            <person name="Chen L."/>
            <person name="Wang Q."/>
            <person name="Jing D."/>
            <person name="Cao S."/>
        </authorList>
    </citation>
    <scope>NUCLEOTIDE SEQUENCE [LARGE SCALE GENOMIC DNA]</scope>
    <source>
        <strain evidence="6">cv. Tunisia</strain>
    </source>
</reference>
<comment type="subcellular location">
    <subcellularLocation>
        <location evidence="3">Nucleus</location>
    </subcellularLocation>
</comment>
<dbReference type="GO" id="GO:0005730">
    <property type="term" value="C:nucleolus"/>
    <property type="evidence" value="ECO:0007669"/>
    <property type="project" value="TreeGrafter"/>
</dbReference>
<dbReference type="AlphaFoldDB" id="A0A6P8BS81"/>
<keyword evidence="2 3" id="KW-0408">Iron</keyword>
<feature type="region of interest" description="Disordered" evidence="4">
    <location>
        <begin position="1"/>
        <end position="25"/>
    </location>
</feature>
<keyword evidence="3" id="KW-0805">Transcription regulation</keyword>
<name>A0A6P8BS81_PUNGR</name>
<dbReference type="GeneID" id="116187633"/>
<dbReference type="Gene3D" id="2.60.120.650">
    <property type="entry name" value="Cupin"/>
    <property type="match status" value="1"/>
</dbReference>
<feature type="domain" description="JmjC" evidence="5">
    <location>
        <begin position="433"/>
        <end position="604"/>
    </location>
</feature>
<sequence length="796" mass="89608">MEEETPRRRRRSSKAHERKRRRAPSESIPSIALELAGSDTLFCLLLSALSKAQDSPNSSCRHLSLIKKCLRKLRQALLRESEAPVSPRSLPVPILSLLPVIVKSKFWDIACLGLEVVGAAALRSLETNEQIALDSDILSCVIWGLRSPCRKLKSAACGAMLDLSSSSVGRERLLECSALETLMDCFLQVPKCSWGSLTLCTGDDGSANRHMIACKEEEFPVILLDAIIILVNSCSNEQLENISLQSSESFSVLLKGLWTDLNSQILVNSVFESNQTGDFYPANSRVNDLAESIFRLSIDGQCANFVPSEDIRKRIFGSDEVSFENFMLNHWERSPRLINKIQRTVDEEDSFWSFLQHLNCKSSLPQFLTSMLQNMVSCPPIASDELDILNFLKQEKDKLAMPITYQQDIRVLKTERHLNREAHFFSDSWGSRSKKPYIFNCDDIAKCEEALEKGYTVAIRGMEFRFKSVAAITKGLASLFGQPSVGANLYLTPPNSQGLARHYDDHCVFVCQLIGTKQWTISPHQGNLLPRLYEPISGTCLSEASNGMDGCMQIMLKEGDILYVPRGFFHEAYTTNGGFSLHLTLAVEVEAPFEWEGFMHVALRCWSWKNLKQVVPEEHPTGSLDFISVKLLHIMIGLLGNSDPTFRKACLVGSISWSSFMSNWLGQSQRTIFSNLIEKINSESKFMEVLMALETAVRGNEDPFRRLRWLQILDQEGGTLKGHDGQIFDFAAEDLVSLCCKDRQKAEAAFMNVKSGFCKEMTLEQGSSSYRLVLEKYKKVRKQYLNGMLSLHCKLK</sequence>
<evidence type="ECO:0000256" key="1">
    <source>
        <dbReference type="ARBA" id="ARBA00022723"/>
    </source>
</evidence>